<evidence type="ECO:0000256" key="1">
    <source>
        <dbReference type="SAM" id="SignalP"/>
    </source>
</evidence>
<organism evidence="2 3">
    <name type="scientific">Leishmania enriettii</name>
    <dbReference type="NCBI Taxonomy" id="5663"/>
    <lineage>
        <taxon>Eukaryota</taxon>
        <taxon>Discoba</taxon>
        <taxon>Euglenozoa</taxon>
        <taxon>Kinetoplastea</taxon>
        <taxon>Metakinetoplastina</taxon>
        <taxon>Trypanosomatida</taxon>
        <taxon>Trypanosomatidae</taxon>
        <taxon>Leishmaniinae</taxon>
        <taxon>Leishmania</taxon>
    </lineage>
</organism>
<proteinExistence type="predicted"/>
<name>A0A836GW16_LEIEN</name>
<evidence type="ECO:0000313" key="2">
    <source>
        <dbReference type="EMBL" id="KAG5474917.1"/>
    </source>
</evidence>
<evidence type="ECO:0000313" key="3">
    <source>
        <dbReference type="Proteomes" id="UP000674179"/>
    </source>
</evidence>
<dbReference type="Proteomes" id="UP000674179">
    <property type="component" value="Chromosome 28"/>
</dbReference>
<reference evidence="2 3" key="1">
    <citation type="submission" date="2021-02" db="EMBL/GenBank/DDBJ databases">
        <title>Leishmania (Mundinia) enrietti genome sequencing and assembly.</title>
        <authorList>
            <person name="Almutairi H."/>
            <person name="Gatherer D."/>
        </authorList>
    </citation>
    <scope>NUCLEOTIDE SEQUENCE [LARGE SCALE GENOMIC DNA]</scope>
    <source>
        <strain evidence="2">CUR178</strain>
    </source>
</reference>
<dbReference type="GeneID" id="94171585"/>
<dbReference type="KEGG" id="lenr:94171585"/>
<accession>A0A836GW16</accession>
<keyword evidence="3" id="KW-1185">Reference proteome</keyword>
<dbReference type="OrthoDB" id="277869at2759"/>
<feature type="chain" id="PRO_5032622447" evidence="1">
    <location>
        <begin position="19"/>
        <end position="206"/>
    </location>
</feature>
<dbReference type="AlphaFoldDB" id="A0A836GW16"/>
<gene>
    <name evidence="2" type="ORF">CUR178_04367</name>
</gene>
<protein>
    <submittedName>
        <fullName evidence="2">Uncharacterized protein</fullName>
    </submittedName>
</protein>
<dbReference type="EMBL" id="JAFHKP010000028">
    <property type="protein sequence ID" value="KAG5474917.1"/>
    <property type="molecule type" value="Genomic_DNA"/>
</dbReference>
<keyword evidence="1" id="KW-0732">Signal</keyword>
<sequence>MWFHARRAVFYSFVWTVGDFVAQFYSAHKEAAARRARGEKRDYPRPSGAQMLAMLDKERLAQNTLFGLVGGSAIGQYEHLLPRIFGSLTRRVTPCLCALGLQQLLVTPIILWSYFNAMTAVRGGLSDPSFMSAHDLGAHQRHDVASVERHILHDVIPYPLLVSWGVYTPHFILAYVGPVRAYTLMSSCLFVPWCGLLSHTQRSDLL</sequence>
<comment type="caution">
    <text evidence="2">The sequence shown here is derived from an EMBL/GenBank/DDBJ whole genome shotgun (WGS) entry which is preliminary data.</text>
</comment>
<feature type="signal peptide" evidence="1">
    <location>
        <begin position="1"/>
        <end position="18"/>
    </location>
</feature>
<dbReference type="RefSeq" id="XP_067691446.1">
    <property type="nucleotide sequence ID" value="XM_067836075.1"/>
</dbReference>